<evidence type="ECO:0000313" key="3">
    <source>
        <dbReference type="Proteomes" id="UP000323946"/>
    </source>
</evidence>
<feature type="domain" description="HTH luxR-type" evidence="1">
    <location>
        <begin position="313"/>
        <end position="361"/>
    </location>
</feature>
<organism evidence="2 3">
    <name type="scientific">Saccharopolyspora hirsuta</name>
    <dbReference type="NCBI Taxonomy" id="1837"/>
    <lineage>
        <taxon>Bacteria</taxon>
        <taxon>Bacillati</taxon>
        <taxon>Actinomycetota</taxon>
        <taxon>Actinomycetes</taxon>
        <taxon>Pseudonocardiales</taxon>
        <taxon>Pseudonocardiaceae</taxon>
        <taxon>Saccharopolyspora</taxon>
    </lineage>
</organism>
<dbReference type="InterPro" id="IPR036388">
    <property type="entry name" value="WH-like_DNA-bd_sf"/>
</dbReference>
<dbReference type="InterPro" id="IPR051797">
    <property type="entry name" value="TrmB-like"/>
</dbReference>
<gene>
    <name evidence="2" type="ORF">F1721_09100</name>
</gene>
<accession>A0A5M7C5Q2</accession>
<evidence type="ECO:0000313" key="2">
    <source>
        <dbReference type="EMBL" id="KAA5834961.1"/>
    </source>
</evidence>
<keyword evidence="3" id="KW-1185">Reference proteome</keyword>
<dbReference type="GO" id="GO:0003677">
    <property type="term" value="F:DNA binding"/>
    <property type="evidence" value="ECO:0007669"/>
    <property type="project" value="InterPro"/>
</dbReference>
<dbReference type="AlphaFoldDB" id="A0A5M7C5Q2"/>
<dbReference type="SMR" id="A0A5M7C5Q2"/>
<dbReference type="SUPFAM" id="SSF46894">
    <property type="entry name" value="C-terminal effector domain of the bipartite response regulators"/>
    <property type="match status" value="1"/>
</dbReference>
<dbReference type="Proteomes" id="UP000323946">
    <property type="component" value="Unassembled WGS sequence"/>
</dbReference>
<evidence type="ECO:0000259" key="1">
    <source>
        <dbReference type="SMART" id="SM00421"/>
    </source>
</evidence>
<dbReference type="Gene3D" id="1.10.10.10">
    <property type="entry name" value="Winged helix-like DNA-binding domain superfamily/Winged helix DNA-binding domain"/>
    <property type="match status" value="1"/>
</dbReference>
<reference evidence="2 3" key="1">
    <citation type="submission" date="2019-09" db="EMBL/GenBank/DDBJ databases">
        <title>Draft genome sequence of the thermophilic Saccharopolyspora hirsuta VKM Ac-666T.</title>
        <authorList>
            <person name="Lobastova T.G."/>
            <person name="Fokina V."/>
            <person name="Bragin E.Y."/>
            <person name="Shtratnikova V.Y."/>
            <person name="Starodumova I.P."/>
            <person name="Tarlachkov S.V."/>
            <person name="Donova M.V."/>
        </authorList>
    </citation>
    <scope>NUCLEOTIDE SEQUENCE [LARGE SCALE GENOMIC DNA]</scope>
    <source>
        <strain evidence="2 3">VKM Ac-666</strain>
    </source>
</reference>
<comment type="caution">
    <text evidence="2">The sequence shown here is derived from an EMBL/GenBank/DDBJ whole genome shotgun (WGS) entry which is preliminary data.</text>
</comment>
<dbReference type="EMBL" id="VWPH01000004">
    <property type="protein sequence ID" value="KAA5834961.1"/>
    <property type="molecule type" value="Genomic_DNA"/>
</dbReference>
<name>A0A5M7C5Q2_SACHI</name>
<dbReference type="OrthoDB" id="4307453at2"/>
<dbReference type="PANTHER" id="PTHR34293:SF1">
    <property type="entry name" value="HTH-TYPE TRANSCRIPTIONAL REGULATOR TRMBL2"/>
    <property type="match status" value="1"/>
</dbReference>
<dbReference type="PANTHER" id="PTHR34293">
    <property type="entry name" value="HTH-TYPE TRANSCRIPTIONAL REGULATOR TRMBL2"/>
    <property type="match status" value="1"/>
</dbReference>
<dbReference type="GO" id="GO:0006355">
    <property type="term" value="P:regulation of DNA-templated transcription"/>
    <property type="evidence" value="ECO:0007669"/>
    <property type="project" value="InterPro"/>
</dbReference>
<protein>
    <recommendedName>
        <fullName evidence="1">HTH luxR-type domain-containing protein</fullName>
    </recommendedName>
</protein>
<sequence>MRKRLWSALCSGLVSSERSNTDPRRELAIHLAGGESADTALPSVPKLVPGGFDLYEWSLGRGSFTIADATSEFGCGADEIEVIVGNLLALHLVHRFHGRDDGFVPVDPVIAATSLLAPIEVELLDRQTSVNQFRIELERMAALFRASPFGSRQSATVDVVQDVEVVRSLLRKAAATCTSEVLSMQPGGGRSAHELAEARERDLELLGRGMRMRVLYQHTARFDQVTREHVALLAGAGAQFRTAEALFARMIVFDRSVAFIPADDVVRGAAAVVRDPTLVGFFCSCFEHAWVAAKDFDARSRAVDSIGDDLKGEIVRMLIDGAKDDAIARRLGLSVRTTRKHIAQLMQRYDAASRFQFGYAVMKHNLFPES</sequence>
<dbReference type="SMART" id="SM00421">
    <property type="entry name" value="HTH_LUXR"/>
    <property type="match status" value="1"/>
</dbReference>
<dbReference type="InterPro" id="IPR000792">
    <property type="entry name" value="Tscrpt_reg_LuxR_C"/>
</dbReference>
<dbReference type="RefSeq" id="WP_150066157.1">
    <property type="nucleotide sequence ID" value="NZ_JBEPDJ010000002.1"/>
</dbReference>
<proteinExistence type="predicted"/>
<dbReference type="InterPro" id="IPR016032">
    <property type="entry name" value="Sig_transdc_resp-reg_C-effctor"/>
</dbReference>